<evidence type="ECO:0000259" key="2">
    <source>
        <dbReference type="Pfam" id="PF03372"/>
    </source>
</evidence>
<feature type="domain" description="Endonuclease/exonuclease/phosphatase" evidence="2">
    <location>
        <begin position="67"/>
        <end position="265"/>
    </location>
</feature>
<comment type="caution">
    <text evidence="3">The sequence shown here is derived from an EMBL/GenBank/DDBJ whole genome shotgun (WGS) entry which is preliminary data.</text>
</comment>
<proteinExistence type="predicted"/>
<dbReference type="InterPro" id="IPR005135">
    <property type="entry name" value="Endo/exonuclease/phosphatase"/>
</dbReference>
<sequence>MKRGNEKSILKTILLSCLGFILFVGLAIGGFILYMVMTDYKPQSVEEVTIENNQKKVIQAGEELTGITFNIGYGGLDESRDFFEDGGEMSRSESKEKTEENMKHIGEYLKQADPSFALLQEIDVDSYRSFHVNEVKYLQDILTSHSSVFGLNYKVPWVPVPVFDPMGGAHSGVLTFSKYEMEKATRYALPGQENWLRQLFELDRAMVVHRLPVDNGKELVLINAHFSAYDKGGEVRKQQMAYAKEFIEKEYKDGNYVVIGGDWNQLFPGTNVDSLNNKKVAELPSWLQILPEDFLPEGFQWGSDVTVPTSRNLDTPYKKGETFVSVIDGFAVSPNVEITESKGIDLDFQHSDHNPVQITFKLK</sequence>
<feature type="transmembrane region" description="Helical" evidence="1">
    <location>
        <begin position="12"/>
        <end position="37"/>
    </location>
</feature>
<keyword evidence="4" id="KW-1185">Reference proteome</keyword>
<keyword evidence="1" id="KW-0812">Transmembrane</keyword>
<accession>A0A917AWK9</accession>
<evidence type="ECO:0000313" key="4">
    <source>
        <dbReference type="Proteomes" id="UP000605259"/>
    </source>
</evidence>
<dbReference type="InterPro" id="IPR036691">
    <property type="entry name" value="Endo/exonu/phosph_ase_sf"/>
</dbReference>
<reference evidence="3" key="1">
    <citation type="journal article" date="2014" name="Int. J. Syst. Evol. Microbiol.">
        <title>Complete genome sequence of Corynebacterium casei LMG S-19264T (=DSM 44701T), isolated from a smear-ripened cheese.</title>
        <authorList>
            <consortium name="US DOE Joint Genome Institute (JGI-PGF)"/>
            <person name="Walter F."/>
            <person name="Albersmeier A."/>
            <person name="Kalinowski J."/>
            <person name="Ruckert C."/>
        </authorList>
    </citation>
    <scope>NUCLEOTIDE SEQUENCE</scope>
    <source>
        <strain evidence="3">CGMCC 1.12698</strain>
    </source>
</reference>
<dbReference type="Gene3D" id="3.60.10.10">
    <property type="entry name" value="Endonuclease/exonuclease/phosphatase"/>
    <property type="match status" value="1"/>
</dbReference>
<dbReference type="Proteomes" id="UP000605259">
    <property type="component" value="Unassembled WGS sequence"/>
</dbReference>
<keyword evidence="3" id="KW-0255">Endonuclease</keyword>
<dbReference type="PANTHER" id="PTHR14859:SF1">
    <property type="entry name" value="PGAP2-INTERACTING PROTEIN"/>
    <property type="match status" value="1"/>
</dbReference>
<reference evidence="3" key="2">
    <citation type="submission" date="2020-09" db="EMBL/GenBank/DDBJ databases">
        <authorList>
            <person name="Sun Q."/>
            <person name="Zhou Y."/>
        </authorList>
    </citation>
    <scope>NUCLEOTIDE SEQUENCE</scope>
    <source>
        <strain evidence="3">CGMCC 1.12698</strain>
    </source>
</reference>
<protein>
    <submittedName>
        <fullName evidence="3">Endonuclease</fullName>
    </submittedName>
</protein>
<dbReference type="GO" id="GO:0004519">
    <property type="term" value="F:endonuclease activity"/>
    <property type="evidence" value="ECO:0007669"/>
    <property type="project" value="UniProtKB-KW"/>
</dbReference>
<dbReference type="RefSeq" id="WP_188389812.1">
    <property type="nucleotide sequence ID" value="NZ_BMFK01000005.1"/>
</dbReference>
<dbReference type="EMBL" id="BMFK01000005">
    <property type="protein sequence ID" value="GGE82544.1"/>
    <property type="molecule type" value="Genomic_DNA"/>
</dbReference>
<keyword evidence="1" id="KW-0472">Membrane</keyword>
<organism evidence="3 4">
    <name type="scientific">Priestia taiwanensis</name>
    <dbReference type="NCBI Taxonomy" id="1347902"/>
    <lineage>
        <taxon>Bacteria</taxon>
        <taxon>Bacillati</taxon>
        <taxon>Bacillota</taxon>
        <taxon>Bacilli</taxon>
        <taxon>Bacillales</taxon>
        <taxon>Bacillaceae</taxon>
        <taxon>Priestia</taxon>
    </lineage>
</organism>
<dbReference type="AlphaFoldDB" id="A0A917AWK9"/>
<keyword evidence="3" id="KW-0540">Nuclease</keyword>
<dbReference type="SUPFAM" id="SSF56219">
    <property type="entry name" value="DNase I-like"/>
    <property type="match status" value="1"/>
</dbReference>
<name>A0A917AWK9_9BACI</name>
<evidence type="ECO:0000256" key="1">
    <source>
        <dbReference type="SAM" id="Phobius"/>
    </source>
</evidence>
<evidence type="ECO:0000313" key="3">
    <source>
        <dbReference type="EMBL" id="GGE82544.1"/>
    </source>
</evidence>
<keyword evidence="1" id="KW-1133">Transmembrane helix</keyword>
<gene>
    <name evidence="3" type="ORF">GCM10007140_35200</name>
</gene>
<dbReference type="InterPro" id="IPR051916">
    <property type="entry name" value="GPI-anchor_lipid_remodeler"/>
</dbReference>
<dbReference type="GO" id="GO:0006506">
    <property type="term" value="P:GPI anchor biosynthetic process"/>
    <property type="evidence" value="ECO:0007669"/>
    <property type="project" value="TreeGrafter"/>
</dbReference>
<dbReference type="PANTHER" id="PTHR14859">
    <property type="entry name" value="CALCOFLUOR WHITE HYPERSENSITIVE PROTEIN PRECURSOR"/>
    <property type="match status" value="1"/>
</dbReference>
<dbReference type="Pfam" id="PF03372">
    <property type="entry name" value="Exo_endo_phos"/>
    <property type="match status" value="1"/>
</dbReference>
<keyword evidence="3" id="KW-0378">Hydrolase</keyword>
<dbReference type="GO" id="GO:0016020">
    <property type="term" value="C:membrane"/>
    <property type="evidence" value="ECO:0007669"/>
    <property type="project" value="GOC"/>
</dbReference>